<accession>A0A8H5GAQ6</accession>
<dbReference type="GO" id="GO:0003677">
    <property type="term" value="F:DNA binding"/>
    <property type="evidence" value="ECO:0007669"/>
    <property type="project" value="UniProtKB-UniRule"/>
</dbReference>
<dbReference type="InterPro" id="IPR050342">
    <property type="entry name" value="HMGB"/>
</dbReference>
<evidence type="ECO:0000256" key="2">
    <source>
        <dbReference type="ARBA" id="ARBA00023242"/>
    </source>
</evidence>
<dbReference type="PROSITE" id="PS50118">
    <property type="entry name" value="HMG_BOX_2"/>
    <property type="match status" value="1"/>
</dbReference>
<keyword evidence="2 5" id="KW-0539">Nucleus</keyword>
<reference evidence="8 9" key="1">
    <citation type="journal article" date="2020" name="ISME J.">
        <title>Uncovering the hidden diversity of litter-decomposition mechanisms in mushroom-forming fungi.</title>
        <authorList>
            <person name="Floudas D."/>
            <person name="Bentzer J."/>
            <person name="Ahren D."/>
            <person name="Johansson T."/>
            <person name="Persson P."/>
            <person name="Tunlid A."/>
        </authorList>
    </citation>
    <scope>NUCLEOTIDE SEQUENCE [LARGE SCALE GENOMIC DNA]</scope>
    <source>
        <strain evidence="8 9">CBS 291.85</strain>
    </source>
</reference>
<dbReference type="PRINTS" id="PR00886">
    <property type="entry name" value="HIGHMOBLTY12"/>
</dbReference>
<evidence type="ECO:0000256" key="3">
    <source>
        <dbReference type="ARBA" id="ARBA00043963"/>
    </source>
</evidence>
<dbReference type="Pfam" id="PF00505">
    <property type="entry name" value="HMG_box"/>
    <property type="match status" value="1"/>
</dbReference>
<dbReference type="SMART" id="SM00398">
    <property type="entry name" value="HMG"/>
    <property type="match status" value="1"/>
</dbReference>
<feature type="region of interest" description="Disordered" evidence="6">
    <location>
        <begin position="326"/>
        <end position="381"/>
    </location>
</feature>
<protein>
    <recommendedName>
        <fullName evidence="7">HMG box domain-containing protein</fullName>
    </recommendedName>
</protein>
<feature type="domain" description="HMG box" evidence="7">
    <location>
        <begin position="285"/>
        <end position="353"/>
    </location>
</feature>
<feature type="DNA-binding region" description="HMG box" evidence="5">
    <location>
        <begin position="285"/>
        <end position="353"/>
    </location>
</feature>
<name>A0A8H5GAQ6_9AGAR</name>
<evidence type="ECO:0000256" key="5">
    <source>
        <dbReference type="PROSITE-ProRule" id="PRU00267"/>
    </source>
</evidence>
<dbReference type="AlphaFoldDB" id="A0A8H5GAQ6"/>
<feature type="compositionally biased region" description="Basic and acidic residues" evidence="6">
    <location>
        <begin position="326"/>
        <end position="356"/>
    </location>
</feature>
<comment type="subunit">
    <text evidence="4">Weakly associates with the stable SPT16-POB3 heterodimer to form the FACT complex.</text>
</comment>
<sequence>MATWKSLIQVSRTSAPLISSFLKDLSYRSNLYRKDLIDVYHGILEPCLTAKSHYARDTTDRIHTVQVRRVVILLTFTQLIQLLSLYAEWCRVSSAIIKTNPPTVVQALFDVPPYHHESLGFSELSRYSLASSVSAGKCDRREDVREQRTKTLQAFWSRPLTHPSPVQRAHAMAGIGYSTKYAEASAELFGTPWGHCGESMPKMPKEATKPKVSPPSNPSNPIPTSFSRPQKASFDVVGWGDNGLLAGDSLVQLFVDPLPFREIVRKAAERAEKAPRKTKKDPKAPKRALSAYMFFSQDWRERIKNENPDAGFGEVGKLLGAKWKEMSEEEKKPYAEQAAKDKERAEDEKAAYDNGKKSAAGSEKEDDEDAPAKDDKDDDEE</sequence>
<comment type="caution">
    <text evidence="8">The sequence shown here is derived from an EMBL/GenBank/DDBJ whole genome shotgun (WGS) entry which is preliminary data.</text>
</comment>
<feature type="compositionally biased region" description="Pro residues" evidence="6">
    <location>
        <begin position="212"/>
        <end position="221"/>
    </location>
</feature>
<organism evidence="8 9">
    <name type="scientific">Tetrapyrgos nigripes</name>
    <dbReference type="NCBI Taxonomy" id="182062"/>
    <lineage>
        <taxon>Eukaryota</taxon>
        <taxon>Fungi</taxon>
        <taxon>Dikarya</taxon>
        <taxon>Basidiomycota</taxon>
        <taxon>Agaricomycotina</taxon>
        <taxon>Agaricomycetes</taxon>
        <taxon>Agaricomycetidae</taxon>
        <taxon>Agaricales</taxon>
        <taxon>Marasmiineae</taxon>
        <taxon>Marasmiaceae</taxon>
        <taxon>Tetrapyrgos</taxon>
    </lineage>
</organism>
<dbReference type="PANTHER" id="PTHR48112">
    <property type="entry name" value="HIGH MOBILITY GROUP PROTEIN DSP1"/>
    <property type="match status" value="1"/>
</dbReference>
<gene>
    <name evidence="8" type="ORF">D9758_006227</name>
</gene>
<evidence type="ECO:0000256" key="6">
    <source>
        <dbReference type="SAM" id="MobiDB-lite"/>
    </source>
</evidence>
<dbReference type="InterPro" id="IPR009071">
    <property type="entry name" value="HMG_box_dom"/>
</dbReference>
<evidence type="ECO:0000256" key="4">
    <source>
        <dbReference type="ARBA" id="ARBA00064996"/>
    </source>
</evidence>
<proteinExistence type="inferred from homology"/>
<dbReference type="PANTHER" id="PTHR48112:SF22">
    <property type="entry name" value="MITOCHONDRIAL TRANSCRIPTION FACTOR A, ISOFORM B"/>
    <property type="match status" value="1"/>
</dbReference>
<dbReference type="SUPFAM" id="SSF47095">
    <property type="entry name" value="HMG-box"/>
    <property type="match status" value="1"/>
</dbReference>
<evidence type="ECO:0000313" key="9">
    <source>
        <dbReference type="Proteomes" id="UP000559256"/>
    </source>
</evidence>
<feature type="region of interest" description="Disordered" evidence="6">
    <location>
        <begin position="199"/>
        <end position="227"/>
    </location>
</feature>
<keyword evidence="9" id="KW-1185">Reference proteome</keyword>
<dbReference type="EMBL" id="JAACJM010000040">
    <property type="protein sequence ID" value="KAF5361482.1"/>
    <property type="molecule type" value="Genomic_DNA"/>
</dbReference>
<dbReference type="InterPro" id="IPR036910">
    <property type="entry name" value="HMG_box_dom_sf"/>
</dbReference>
<dbReference type="Proteomes" id="UP000559256">
    <property type="component" value="Unassembled WGS sequence"/>
</dbReference>
<comment type="similarity">
    <text evidence="3">Belongs to the NHP6 family.</text>
</comment>
<dbReference type="CDD" id="cd01390">
    <property type="entry name" value="HMG-box_NHP6-like"/>
    <property type="match status" value="1"/>
</dbReference>
<dbReference type="GO" id="GO:0005634">
    <property type="term" value="C:nucleus"/>
    <property type="evidence" value="ECO:0007669"/>
    <property type="project" value="UniProtKB-UniRule"/>
</dbReference>
<evidence type="ECO:0000256" key="1">
    <source>
        <dbReference type="ARBA" id="ARBA00023125"/>
    </source>
</evidence>
<dbReference type="OrthoDB" id="1919336at2759"/>
<evidence type="ECO:0000313" key="8">
    <source>
        <dbReference type="EMBL" id="KAF5361482.1"/>
    </source>
</evidence>
<dbReference type="FunFam" id="1.10.30.10:FF:000016">
    <property type="entry name" value="FACT complex subunit SSRP1"/>
    <property type="match status" value="1"/>
</dbReference>
<dbReference type="Gene3D" id="1.10.30.10">
    <property type="entry name" value="High mobility group box domain"/>
    <property type="match status" value="1"/>
</dbReference>
<evidence type="ECO:0000259" key="7">
    <source>
        <dbReference type="PROSITE" id="PS50118"/>
    </source>
</evidence>
<keyword evidence="1 5" id="KW-0238">DNA-binding</keyword>